<dbReference type="EMBL" id="HBFN01015593">
    <property type="protein sequence ID" value="CAD8795399.1"/>
    <property type="molecule type" value="Transcribed_RNA"/>
</dbReference>
<sequence>MATLTKAENEVIMRARSLKGEIAEVVQLSHKTLEAASGQLADYYKTIPHGELSERIKLSFDAFDLNKSNTLDKDELREALAEMGKRPTEDELNVLFSEWDLDGNGTIEPDEFDHMVRQSLQITHTCLCRVCKVRNEAAATKEAAEVKAIQDAEAAREALARKASSGSAKGPAMGAGKGKGGR</sequence>
<dbReference type="InterPro" id="IPR002048">
    <property type="entry name" value="EF_hand_dom"/>
</dbReference>
<evidence type="ECO:0000256" key="1">
    <source>
        <dbReference type="ARBA" id="ARBA00022837"/>
    </source>
</evidence>
<feature type="domain" description="EF-hand" evidence="3">
    <location>
        <begin position="51"/>
        <end position="86"/>
    </location>
</feature>
<accession>A0A7S0VQC0</accession>
<dbReference type="SUPFAM" id="SSF47473">
    <property type="entry name" value="EF-hand"/>
    <property type="match status" value="1"/>
</dbReference>
<evidence type="ECO:0000259" key="3">
    <source>
        <dbReference type="PROSITE" id="PS50222"/>
    </source>
</evidence>
<feature type="compositionally biased region" description="Gly residues" evidence="2">
    <location>
        <begin position="173"/>
        <end position="182"/>
    </location>
</feature>
<proteinExistence type="predicted"/>
<organism evidence="4">
    <name type="scientific">Hemiselmis tepida</name>
    <dbReference type="NCBI Taxonomy" id="464990"/>
    <lineage>
        <taxon>Eukaryota</taxon>
        <taxon>Cryptophyceae</taxon>
        <taxon>Cryptomonadales</taxon>
        <taxon>Hemiselmidaceae</taxon>
        <taxon>Hemiselmis</taxon>
    </lineage>
</organism>
<feature type="compositionally biased region" description="Low complexity" evidence="2">
    <location>
        <begin position="161"/>
        <end position="172"/>
    </location>
</feature>
<dbReference type="SMART" id="SM00054">
    <property type="entry name" value="EFh"/>
    <property type="match status" value="2"/>
</dbReference>
<dbReference type="Pfam" id="PF13499">
    <property type="entry name" value="EF-hand_7"/>
    <property type="match status" value="1"/>
</dbReference>
<gene>
    <name evidence="4" type="ORF">HTEP1355_LOCUS9039</name>
</gene>
<dbReference type="Gene3D" id="1.10.238.10">
    <property type="entry name" value="EF-hand"/>
    <property type="match status" value="1"/>
</dbReference>
<dbReference type="InterPro" id="IPR018247">
    <property type="entry name" value="EF_Hand_1_Ca_BS"/>
</dbReference>
<dbReference type="PROSITE" id="PS50222">
    <property type="entry name" value="EF_HAND_2"/>
    <property type="match status" value="2"/>
</dbReference>
<feature type="region of interest" description="Disordered" evidence="2">
    <location>
        <begin position="159"/>
        <end position="182"/>
    </location>
</feature>
<dbReference type="CDD" id="cd00051">
    <property type="entry name" value="EFh"/>
    <property type="match status" value="1"/>
</dbReference>
<dbReference type="GO" id="GO:0005509">
    <property type="term" value="F:calcium ion binding"/>
    <property type="evidence" value="ECO:0007669"/>
    <property type="project" value="InterPro"/>
</dbReference>
<reference evidence="4" key="1">
    <citation type="submission" date="2021-01" db="EMBL/GenBank/DDBJ databases">
        <authorList>
            <person name="Corre E."/>
            <person name="Pelletier E."/>
            <person name="Niang G."/>
            <person name="Scheremetjew M."/>
            <person name="Finn R."/>
            <person name="Kale V."/>
            <person name="Holt S."/>
            <person name="Cochrane G."/>
            <person name="Meng A."/>
            <person name="Brown T."/>
            <person name="Cohen L."/>
        </authorList>
    </citation>
    <scope>NUCLEOTIDE SEQUENCE</scope>
    <source>
        <strain evidence="4">CCMP443</strain>
    </source>
</reference>
<dbReference type="InterPro" id="IPR011992">
    <property type="entry name" value="EF-hand-dom_pair"/>
</dbReference>
<protein>
    <recommendedName>
        <fullName evidence="3">EF-hand domain-containing protein</fullName>
    </recommendedName>
</protein>
<dbReference type="AlphaFoldDB" id="A0A7S0VQC0"/>
<dbReference type="PROSITE" id="PS00018">
    <property type="entry name" value="EF_HAND_1"/>
    <property type="match status" value="2"/>
</dbReference>
<keyword evidence="1" id="KW-0106">Calcium</keyword>
<name>A0A7S0VQC0_9CRYP</name>
<feature type="domain" description="EF-hand" evidence="3">
    <location>
        <begin position="87"/>
        <end position="122"/>
    </location>
</feature>
<evidence type="ECO:0000256" key="2">
    <source>
        <dbReference type="SAM" id="MobiDB-lite"/>
    </source>
</evidence>
<evidence type="ECO:0000313" key="4">
    <source>
        <dbReference type="EMBL" id="CAD8795399.1"/>
    </source>
</evidence>